<dbReference type="GO" id="GO:0004672">
    <property type="term" value="F:protein kinase activity"/>
    <property type="evidence" value="ECO:0007669"/>
    <property type="project" value="InterPro"/>
</dbReference>
<keyword evidence="3" id="KW-1185">Reference proteome</keyword>
<organism evidence="2 3">
    <name type="scientific">Pseudocohnilembus persalinus</name>
    <name type="common">Ciliate</name>
    <dbReference type="NCBI Taxonomy" id="266149"/>
    <lineage>
        <taxon>Eukaryota</taxon>
        <taxon>Sar</taxon>
        <taxon>Alveolata</taxon>
        <taxon>Ciliophora</taxon>
        <taxon>Intramacronucleata</taxon>
        <taxon>Oligohymenophorea</taxon>
        <taxon>Scuticociliatia</taxon>
        <taxon>Philasterida</taxon>
        <taxon>Pseudocohnilembidae</taxon>
        <taxon>Pseudocohnilembus</taxon>
    </lineage>
</organism>
<protein>
    <submittedName>
        <fullName evidence="2">Protein kinase-like domain</fullName>
    </submittedName>
</protein>
<dbReference type="InterPro" id="IPR011009">
    <property type="entry name" value="Kinase-like_dom_sf"/>
</dbReference>
<evidence type="ECO:0000313" key="3">
    <source>
        <dbReference type="Proteomes" id="UP000054937"/>
    </source>
</evidence>
<sequence>MAFIIKNKSKQTISSQISECNQTSGSSSNVLYHNAEVHQQSQISGTQIQQNENLNNTTDQQSEITMNHGEYQNTKTDLSTFVQDLSFLGGGGQGIVIKGNYNGEIVAIKQIYSQKNDLKPQNILVKHDGGGQLIIKISDFGLSKQITDQNSQHSNDVGTKTYIGIEKLRHIQFGADIFQSIDRNLTLFSRKNEQQKNIKRRNTKVLRIQL</sequence>
<reference evidence="2 3" key="1">
    <citation type="journal article" date="2015" name="Sci. Rep.">
        <title>Genome of the facultative scuticociliatosis pathogen Pseudocohnilembus persalinus provides insight into its virulence through horizontal gene transfer.</title>
        <authorList>
            <person name="Xiong J."/>
            <person name="Wang G."/>
            <person name="Cheng J."/>
            <person name="Tian M."/>
            <person name="Pan X."/>
            <person name="Warren A."/>
            <person name="Jiang C."/>
            <person name="Yuan D."/>
            <person name="Miao W."/>
        </authorList>
    </citation>
    <scope>NUCLEOTIDE SEQUENCE [LARGE SCALE GENOMIC DNA]</scope>
    <source>
        <strain evidence="2">36N120E</strain>
    </source>
</reference>
<evidence type="ECO:0000313" key="2">
    <source>
        <dbReference type="EMBL" id="KRX10761.1"/>
    </source>
</evidence>
<keyword evidence="2" id="KW-0808">Transferase</keyword>
<feature type="domain" description="Protein kinase" evidence="1">
    <location>
        <begin position="1"/>
        <end position="210"/>
    </location>
</feature>
<dbReference type="PROSITE" id="PS50011">
    <property type="entry name" value="PROTEIN_KINASE_DOM"/>
    <property type="match status" value="1"/>
</dbReference>
<dbReference type="Pfam" id="PF00069">
    <property type="entry name" value="Pkinase"/>
    <property type="match status" value="1"/>
</dbReference>
<evidence type="ECO:0000259" key="1">
    <source>
        <dbReference type="PROSITE" id="PS50011"/>
    </source>
</evidence>
<dbReference type="EMBL" id="LDAU01000020">
    <property type="protein sequence ID" value="KRX10761.1"/>
    <property type="molecule type" value="Genomic_DNA"/>
</dbReference>
<dbReference type="GO" id="GO:0005524">
    <property type="term" value="F:ATP binding"/>
    <property type="evidence" value="ECO:0007669"/>
    <property type="project" value="InterPro"/>
</dbReference>
<name>A0A0V0R8F4_PSEPJ</name>
<dbReference type="Gene3D" id="1.10.510.10">
    <property type="entry name" value="Transferase(Phosphotransferase) domain 1"/>
    <property type="match status" value="1"/>
</dbReference>
<dbReference type="InParanoid" id="A0A0V0R8F4"/>
<keyword evidence="2" id="KW-0418">Kinase</keyword>
<proteinExistence type="predicted"/>
<gene>
    <name evidence="2" type="ORF">PPERSA_04928</name>
</gene>
<dbReference type="SUPFAM" id="SSF56112">
    <property type="entry name" value="Protein kinase-like (PK-like)"/>
    <property type="match status" value="1"/>
</dbReference>
<dbReference type="Gene3D" id="3.30.200.20">
    <property type="entry name" value="Phosphorylase Kinase, domain 1"/>
    <property type="match status" value="1"/>
</dbReference>
<comment type="caution">
    <text evidence="2">The sequence shown here is derived from an EMBL/GenBank/DDBJ whole genome shotgun (WGS) entry which is preliminary data.</text>
</comment>
<dbReference type="OrthoDB" id="63989at2759"/>
<dbReference type="AlphaFoldDB" id="A0A0V0R8F4"/>
<accession>A0A0V0R8F4</accession>
<dbReference type="InterPro" id="IPR000719">
    <property type="entry name" value="Prot_kinase_dom"/>
</dbReference>
<dbReference type="Proteomes" id="UP000054937">
    <property type="component" value="Unassembled WGS sequence"/>
</dbReference>